<organism evidence="2 3">
    <name type="scientific">Hymenobacter saemangeumensis</name>
    <dbReference type="NCBI Taxonomy" id="1084522"/>
    <lineage>
        <taxon>Bacteria</taxon>
        <taxon>Pseudomonadati</taxon>
        <taxon>Bacteroidota</taxon>
        <taxon>Cytophagia</taxon>
        <taxon>Cytophagales</taxon>
        <taxon>Hymenobacteraceae</taxon>
        <taxon>Hymenobacter</taxon>
    </lineage>
</organism>
<protein>
    <submittedName>
        <fullName evidence="2">Uncharacterized protein</fullName>
    </submittedName>
</protein>
<accession>A0ABP8IER3</accession>
<keyword evidence="1" id="KW-0472">Membrane</keyword>
<name>A0ABP8IER3_9BACT</name>
<keyword evidence="1" id="KW-0812">Transmembrane</keyword>
<proteinExistence type="predicted"/>
<evidence type="ECO:0000313" key="3">
    <source>
        <dbReference type="Proteomes" id="UP001501153"/>
    </source>
</evidence>
<gene>
    <name evidence="2" type="ORF">GCM10023185_21990</name>
</gene>
<evidence type="ECO:0000256" key="1">
    <source>
        <dbReference type="SAM" id="Phobius"/>
    </source>
</evidence>
<keyword evidence="3" id="KW-1185">Reference proteome</keyword>
<dbReference type="RefSeq" id="WP_345236093.1">
    <property type="nucleotide sequence ID" value="NZ_BAABGZ010000023.1"/>
</dbReference>
<dbReference type="Proteomes" id="UP001501153">
    <property type="component" value="Unassembled WGS sequence"/>
</dbReference>
<feature type="transmembrane region" description="Helical" evidence="1">
    <location>
        <begin position="47"/>
        <end position="70"/>
    </location>
</feature>
<keyword evidence="1" id="KW-1133">Transmembrane helix</keyword>
<reference evidence="3" key="1">
    <citation type="journal article" date="2019" name="Int. J. Syst. Evol. Microbiol.">
        <title>The Global Catalogue of Microorganisms (GCM) 10K type strain sequencing project: providing services to taxonomists for standard genome sequencing and annotation.</title>
        <authorList>
            <consortium name="The Broad Institute Genomics Platform"/>
            <consortium name="The Broad Institute Genome Sequencing Center for Infectious Disease"/>
            <person name="Wu L."/>
            <person name="Ma J."/>
        </authorList>
    </citation>
    <scope>NUCLEOTIDE SEQUENCE [LARGE SCALE GENOMIC DNA]</scope>
    <source>
        <strain evidence="3">JCM 17923</strain>
    </source>
</reference>
<comment type="caution">
    <text evidence="2">The sequence shown here is derived from an EMBL/GenBank/DDBJ whole genome shotgun (WGS) entry which is preliminary data.</text>
</comment>
<sequence>MIELPQFVLAFFGLLFCAGDVAALGFLLTWQERAPTPSQRRHRLLRGVLPGAALLIALLLLAFVQIMLLWSKR</sequence>
<evidence type="ECO:0000313" key="2">
    <source>
        <dbReference type="EMBL" id="GAA4357352.1"/>
    </source>
</evidence>
<dbReference type="EMBL" id="BAABGZ010000023">
    <property type="protein sequence ID" value="GAA4357352.1"/>
    <property type="molecule type" value="Genomic_DNA"/>
</dbReference>